<proteinExistence type="predicted"/>
<evidence type="ECO:0000256" key="1">
    <source>
        <dbReference type="SAM" id="MobiDB-lite"/>
    </source>
</evidence>
<gene>
    <name evidence="2" type="ORF">NDU88_005406</name>
</gene>
<dbReference type="Proteomes" id="UP001066276">
    <property type="component" value="Chromosome 12"/>
</dbReference>
<name>A0AAV7L9D1_PLEWA</name>
<feature type="compositionally biased region" description="Polar residues" evidence="1">
    <location>
        <begin position="1"/>
        <end position="15"/>
    </location>
</feature>
<dbReference type="AlphaFoldDB" id="A0AAV7L9D1"/>
<dbReference type="EMBL" id="JANPWB010000016">
    <property type="protein sequence ID" value="KAJ1085273.1"/>
    <property type="molecule type" value="Genomic_DNA"/>
</dbReference>
<feature type="region of interest" description="Disordered" evidence="1">
    <location>
        <begin position="1"/>
        <end position="22"/>
    </location>
</feature>
<reference evidence="2" key="1">
    <citation type="journal article" date="2022" name="bioRxiv">
        <title>Sequencing and chromosome-scale assembly of the giantPleurodeles waltlgenome.</title>
        <authorList>
            <person name="Brown T."/>
            <person name="Elewa A."/>
            <person name="Iarovenko S."/>
            <person name="Subramanian E."/>
            <person name="Araus A.J."/>
            <person name="Petzold A."/>
            <person name="Susuki M."/>
            <person name="Suzuki K.-i.T."/>
            <person name="Hayashi T."/>
            <person name="Toyoda A."/>
            <person name="Oliveira C."/>
            <person name="Osipova E."/>
            <person name="Leigh N.D."/>
            <person name="Simon A."/>
            <person name="Yun M.H."/>
        </authorList>
    </citation>
    <scope>NUCLEOTIDE SEQUENCE</scope>
    <source>
        <strain evidence="2">20211129_DDA</strain>
        <tissue evidence="2">Liver</tissue>
    </source>
</reference>
<comment type="caution">
    <text evidence="2">The sequence shown here is derived from an EMBL/GenBank/DDBJ whole genome shotgun (WGS) entry which is preliminary data.</text>
</comment>
<organism evidence="2 3">
    <name type="scientific">Pleurodeles waltl</name>
    <name type="common">Iberian ribbed newt</name>
    <dbReference type="NCBI Taxonomy" id="8319"/>
    <lineage>
        <taxon>Eukaryota</taxon>
        <taxon>Metazoa</taxon>
        <taxon>Chordata</taxon>
        <taxon>Craniata</taxon>
        <taxon>Vertebrata</taxon>
        <taxon>Euteleostomi</taxon>
        <taxon>Amphibia</taxon>
        <taxon>Batrachia</taxon>
        <taxon>Caudata</taxon>
        <taxon>Salamandroidea</taxon>
        <taxon>Salamandridae</taxon>
        <taxon>Pleurodelinae</taxon>
        <taxon>Pleurodeles</taxon>
    </lineage>
</organism>
<accession>A0AAV7L9D1</accession>
<keyword evidence="3" id="KW-1185">Reference proteome</keyword>
<evidence type="ECO:0000313" key="3">
    <source>
        <dbReference type="Proteomes" id="UP001066276"/>
    </source>
</evidence>
<evidence type="ECO:0000313" key="2">
    <source>
        <dbReference type="EMBL" id="KAJ1085273.1"/>
    </source>
</evidence>
<sequence length="97" mass="10494">MATAQAGPSSQQNRTPPVVGPGRGFLTEESAQALSLETLQFSHLCMRSGKTRQYQFTQHPSRALRPRATSSALIACTRSRGVRCARRSLGPSLRVAP</sequence>
<protein>
    <submittedName>
        <fullName evidence="2">Uncharacterized protein</fullName>
    </submittedName>
</protein>